<organism evidence="2 3">
    <name type="scientific">Dactylellina haptotyla (strain CBS 200.50)</name>
    <name type="common">Nematode-trapping fungus</name>
    <name type="synonym">Monacrosporium haptotylum</name>
    <dbReference type="NCBI Taxonomy" id="1284197"/>
    <lineage>
        <taxon>Eukaryota</taxon>
        <taxon>Fungi</taxon>
        <taxon>Dikarya</taxon>
        <taxon>Ascomycota</taxon>
        <taxon>Pezizomycotina</taxon>
        <taxon>Orbiliomycetes</taxon>
        <taxon>Orbiliales</taxon>
        <taxon>Orbiliaceae</taxon>
        <taxon>Dactylellina</taxon>
    </lineage>
</organism>
<reference evidence="2 3" key="1">
    <citation type="journal article" date="2013" name="PLoS Genet.">
        <title>Genomic mechanisms accounting for the adaptation to parasitism in nematode-trapping fungi.</title>
        <authorList>
            <person name="Meerupati T."/>
            <person name="Andersson K.M."/>
            <person name="Friman E."/>
            <person name="Kumar D."/>
            <person name="Tunlid A."/>
            <person name="Ahren D."/>
        </authorList>
    </citation>
    <scope>NUCLEOTIDE SEQUENCE [LARGE SCALE GENOMIC DNA]</scope>
    <source>
        <strain evidence="2 3">CBS 200.50</strain>
    </source>
</reference>
<comment type="caution">
    <text evidence="2">The sequence shown here is derived from an EMBL/GenBank/DDBJ whole genome shotgun (WGS) entry which is preliminary data.</text>
</comment>
<dbReference type="PROSITE" id="PS50181">
    <property type="entry name" value="FBOX"/>
    <property type="match status" value="1"/>
</dbReference>
<gene>
    <name evidence="2" type="ORF">H072_9126</name>
</gene>
<sequence length="349" mass="40511">MQQAIHTPQWKSYNSILPLELLAEILQNLDPYSVLKARNTSRSFYNASNLIYPSGSLVKGLTIALWERIFSYLPQDIMEGGSFTSRGKGYNFKNLMETCKGFYCLIKHTKTRAIQQKVFMEPLSTQVAQSLRWNPAIFLFMLKLDQPDLNIFYQLWVKSPNDSFQGLVEPSTQIGLQYFENINVQLDLEHPVLRANATSPPTYQAIVHWAGWYYRQTRPVFVTSRGERAITVRDIFLAGVKLMQSKLEDVDEVMEKLLRRKYKRGKGPWRTTTFESFSIDEVLQKLLRISIEMDLSTNKSHENENSKRENFECKDTQLNAIREKNADRLSLFRTMKVHNGIPIFLLGFS</sequence>
<dbReference type="InterPro" id="IPR001810">
    <property type="entry name" value="F-box_dom"/>
</dbReference>
<proteinExistence type="predicted"/>
<accession>S8A2H2</accession>
<dbReference type="AlphaFoldDB" id="S8A2H2"/>
<dbReference type="InterPro" id="IPR036047">
    <property type="entry name" value="F-box-like_dom_sf"/>
</dbReference>
<dbReference type="HOGENOM" id="CLU_794577_0_0_1"/>
<evidence type="ECO:0000313" key="3">
    <source>
        <dbReference type="Proteomes" id="UP000015100"/>
    </source>
</evidence>
<evidence type="ECO:0000313" key="2">
    <source>
        <dbReference type="EMBL" id="EPS37215.1"/>
    </source>
</evidence>
<feature type="domain" description="F-box" evidence="1">
    <location>
        <begin position="11"/>
        <end position="69"/>
    </location>
</feature>
<dbReference type="OrthoDB" id="5909237at2759"/>
<dbReference type="CDD" id="cd09917">
    <property type="entry name" value="F-box_SF"/>
    <property type="match status" value="1"/>
</dbReference>
<evidence type="ECO:0000259" key="1">
    <source>
        <dbReference type="PROSITE" id="PS50181"/>
    </source>
</evidence>
<name>S8A2H2_DACHA</name>
<dbReference type="Pfam" id="PF00646">
    <property type="entry name" value="F-box"/>
    <property type="match status" value="1"/>
</dbReference>
<dbReference type="SUPFAM" id="SSF81383">
    <property type="entry name" value="F-box domain"/>
    <property type="match status" value="1"/>
</dbReference>
<keyword evidence="3" id="KW-1185">Reference proteome</keyword>
<dbReference type="SMART" id="SM00256">
    <property type="entry name" value="FBOX"/>
    <property type="match status" value="1"/>
</dbReference>
<protein>
    <recommendedName>
        <fullName evidence="1">F-box domain-containing protein</fullName>
    </recommendedName>
</protein>
<dbReference type="EMBL" id="AQGS01000691">
    <property type="protein sequence ID" value="EPS37215.1"/>
    <property type="molecule type" value="Genomic_DNA"/>
</dbReference>
<dbReference type="Proteomes" id="UP000015100">
    <property type="component" value="Unassembled WGS sequence"/>
</dbReference>
<reference evidence="3" key="2">
    <citation type="submission" date="2013-04" db="EMBL/GenBank/DDBJ databases">
        <title>Genomic mechanisms accounting for the adaptation to parasitism in nematode-trapping fungi.</title>
        <authorList>
            <person name="Ahren D.G."/>
        </authorList>
    </citation>
    <scope>NUCLEOTIDE SEQUENCE [LARGE SCALE GENOMIC DNA]</scope>
    <source>
        <strain evidence="3">CBS 200.50</strain>
    </source>
</reference>